<reference evidence="4 5" key="1">
    <citation type="submission" date="2017-10" db="EMBL/GenBank/DDBJ databases">
        <title>Nyctiphanis sp. nov., isolated from the stomach of the euphausiid Nyctiphanes simplex (Hansen, 1911) in the Gulf of California.</title>
        <authorList>
            <person name="Gomez-Gil B."/>
            <person name="Aguilar-Mendez M."/>
            <person name="Lopez-Cortes A."/>
            <person name="Gomez-Gutierrez J."/>
            <person name="Roque A."/>
            <person name="Lang E."/>
            <person name="Gonzalez-Castillo A."/>
        </authorList>
    </citation>
    <scope>NUCLEOTIDE SEQUENCE [LARGE SCALE GENOMIC DNA]</scope>
    <source>
        <strain evidence="4 5">CAIM 600</strain>
    </source>
</reference>
<feature type="domain" description="Leukocidin/Hemolysin toxin" evidence="3">
    <location>
        <begin position="265"/>
        <end position="493"/>
    </location>
</feature>
<dbReference type="Proteomes" id="UP000290287">
    <property type="component" value="Unassembled WGS sequence"/>
</dbReference>
<name>A0A4Q0YS77_9GAMM</name>
<feature type="chain" id="PRO_5020279992" description="Leukocidin/Hemolysin toxin domain-containing protein" evidence="2">
    <location>
        <begin position="21"/>
        <end position="504"/>
    </location>
</feature>
<evidence type="ECO:0000259" key="3">
    <source>
        <dbReference type="Pfam" id="PF07968"/>
    </source>
</evidence>
<dbReference type="AlphaFoldDB" id="A0A4Q0YS77"/>
<dbReference type="GO" id="GO:0051715">
    <property type="term" value="P:cytolysis in another organism"/>
    <property type="evidence" value="ECO:0007669"/>
    <property type="project" value="InterPro"/>
</dbReference>
<sequence length="504" mass="54666">MKIVLSSIAAGILSVSSAYATTQFGNKTDIGERLISDMNAVYVNSNQVNSSDITRITAKLKKGYILVIDNSEAYDAESAKANTRDILGVGLASPVVLARMVNGQLDFETINIDGDESAPYQNVFSSPVGKKSVVSAANAASKALSKDSKRQFTRSLNRKSAASPIVGLPSGQSETNAYSFTVSAKKYDIKCMTPSLKYNFWLARHEFSGPDKDVCNGKANSHIRYTVDLVRSEGVNGINGLAENRKYVRVSVLPESGGTGIHLARSLEEKKVNTAQWLLTPFADNYTFSVGTSDRDIELIGHSPSQANPGTTSSETNGFTVGVSLSAGCNGSGNQSGGSVGCDANGTLSYSYSHQRTISVTTREYTLENLSGYEPETASWTWDRLYDLNKCDWLLKRDHGVLCKFTDGFWNKGAFNLSRFSAISHKNFVPGFSASFEAKPSKKGRSTFKINGSVGVMSLLATSYYPFPTRVTKITDEHVTDVPLNTSVEIDWNKGVFSKQTIKD</sequence>
<evidence type="ECO:0000256" key="1">
    <source>
        <dbReference type="ARBA" id="ARBA00022729"/>
    </source>
</evidence>
<evidence type="ECO:0000313" key="5">
    <source>
        <dbReference type="Proteomes" id="UP000290287"/>
    </source>
</evidence>
<evidence type="ECO:0000256" key="2">
    <source>
        <dbReference type="SAM" id="SignalP"/>
    </source>
</evidence>
<dbReference type="Gene3D" id="2.70.240.20">
    <property type="entry name" value="Leukocidin/Hemolysin toxin, cytolysin domain"/>
    <property type="match status" value="2"/>
</dbReference>
<accession>A0A4Q0YS77</accession>
<dbReference type="RefSeq" id="WP_129121903.1">
    <property type="nucleotide sequence ID" value="NZ_PEIB01000008.1"/>
</dbReference>
<dbReference type="InterPro" id="IPR016183">
    <property type="entry name" value="Leukocidin/Hemolysin_toxin"/>
</dbReference>
<comment type="caution">
    <text evidence="4">The sequence shown here is derived from an EMBL/GenBank/DDBJ whole genome shotgun (WGS) entry which is preliminary data.</text>
</comment>
<keyword evidence="5" id="KW-1185">Reference proteome</keyword>
<keyword evidence="1 2" id="KW-0732">Signal</keyword>
<feature type="signal peptide" evidence="2">
    <location>
        <begin position="1"/>
        <end position="20"/>
    </location>
</feature>
<gene>
    <name evidence="4" type="ORF">CS022_08380</name>
</gene>
<organism evidence="4 5">
    <name type="scientific">Veronia nyctiphanis</name>
    <dbReference type="NCBI Taxonomy" id="1278244"/>
    <lineage>
        <taxon>Bacteria</taxon>
        <taxon>Pseudomonadati</taxon>
        <taxon>Pseudomonadota</taxon>
        <taxon>Gammaproteobacteria</taxon>
        <taxon>Vibrionales</taxon>
        <taxon>Vibrionaceae</taxon>
        <taxon>Veronia</taxon>
    </lineage>
</organism>
<protein>
    <recommendedName>
        <fullName evidence="3">Leukocidin/Hemolysin toxin domain-containing protein</fullName>
    </recommendedName>
</protein>
<dbReference type="GO" id="GO:0005576">
    <property type="term" value="C:extracellular region"/>
    <property type="evidence" value="ECO:0007669"/>
    <property type="project" value="InterPro"/>
</dbReference>
<dbReference type="Pfam" id="PF07968">
    <property type="entry name" value="Leukocidin"/>
    <property type="match status" value="1"/>
</dbReference>
<proteinExistence type="predicted"/>
<dbReference type="OrthoDB" id="6194540at2"/>
<dbReference type="EMBL" id="PEIB01000008">
    <property type="protein sequence ID" value="RXJ73525.1"/>
    <property type="molecule type" value="Genomic_DNA"/>
</dbReference>
<evidence type="ECO:0000313" key="4">
    <source>
        <dbReference type="EMBL" id="RXJ73525.1"/>
    </source>
</evidence>